<dbReference type="EMBL" id="JACXLC010000001">
    <property type="protein sequence ID" value="MBD2842926.1"/>
    <property type="molecule type" value="Genomic_DNA"/>
</dbReference>
<accession>A0ABR8KXN7</accession>
<keyword evidence="1" id="KW-0812">Transmembrane</keyword>
<evidence type="ECO:0000256" key="1">
    <source>
        <dbReference type="SAM" id="Phobius"/>
    </source>
</evidence>
<reference evidence="2 3" key="1">
    <citation type="submission" date="2020-09" db="EMBL/GenBank/DDBJ databases">
        <authorList>
            <person name="Yoon J.-W."/>
        </authorList>
    </citation>
    <scope>NUCLEOTIDE SEQUENCE [LARGE SCALE GENOMIC DNA]</scope>
    <source>
        <strain evidence="2 3">KMU-140</strain>
    </source>
</reference>
<evidence type="ECO:0000313" key="3">
    <source>
        <dbReference type="Proteomes" id="UP000635384"/>
    </source>
</evidence>
<protein>
    <submittedName>
        <fullName evidence="2">YggT family protein</fullName>
    </submittedName>
</protein>
<feature type="transmembrane region" description="Helical" evidence="1">
    <location>
        <begin position="74"/>
        <end position="94"/>
    </location>
</feature>
<dbReference type="RefSeq" id="WP_190788345.1">
    <property type="nucleotide sequence ID" value="NZ_JACXLC010000001.1"/>
</dbReference>
<keyword evidence="3" id="KW-1185">Reference proteome</keyword>
<keyword evidence="1" id="KW-0472">Membrane</keyword>
<keyword evidence="1" id="KW-1133">Transmembrane helix</keyword>
<dbReference type="Proteomes" id="UP000635384">
    <property type="component" value="Unassembled WGS sequence"/>
</dbReference>
<comment type="caution">
    <text evidence="2">The sequence shown here is derived from an EMBL/GenBank/DDBJ whole genome shotgun (WGS) entry which is preliminary data.</text>
</comment>
<proteinExistence type="predicted"/>
<gene>
    <name evidence="2" type="ORF">IB285_11755</name>
</gene>
<name>A0ABR8KXN7_9SPHN</name>
<dbReference type="Pfam" id="PF02325">
    <property type="entry name" value="CCB3_YggT"/>
    <property type="match status" value="1"/>
</dbReference>
<feature type="transmembrane region" description="Helical" evidence="1">
    <location>
        <begin position="12"/>
        <end position="34"/>
    </location>
</feature>
<dbReference type="InterPro" id="IPR003425">
    <property type="entry name" value="CCB3/YggT"/>
</dbReference>
<organism evidence="2 3">
    <name type="scientific">Erythrobacter rubeus</name>
    <dbReference type="NCBI Taxonomy" id="2760803"/>
    <lineage>
        <taxon>Bacteria</taxon>
        <taxon>Pseudomonadati</taxon>
        <taxon>Pseudomonadota</taxon>
        <taxon>Alphaproteobacteria</taxon>
        <taxon>Sphingomonadales</taxon>
        <taxon>Erythrobacteraceae</taxon>
        <taxon>Erythrobacter/Porphyrobacter group</taxon>
        <taxon>Erythrobacter</taxon>
    </lineage>
</organism>
<evidence type="ECO:0000313" key="2">
    <source>
        <dbReference type="EMBL" id="MBD2842926.1"/>
    </source>
</evidence>
<sequence>MSGLVAVQQIISLITSAFIMLIIIQFVIGLLFAFNVVNTSNQFLMQVYESINRLLDPVLRPIRNLMPNTGAIDFSPLVLIILLQILQIVVGSIVSSAAY</sequence>